<comment type="caution">
    <text evidence="2">The sequence shown here is derived from an EMBL/GenBank/DDBJ whole genome shotgun (WGS) entry which is preliminary data.</text>
</comment>
<name>A0AB34JYM5_PRYPA</name>
<evidence type="ECO:0000256" key="1">
    <source>
        <dbReference type="SAM" id="MobiDB-lite"/>
    </source>
</evidence>
<feature type="region of interest" description="Disordered" evidence="1">
    <location>
        <begin position="54"/>
        <end position="92"/>
    </location>
</feature>
<accession>A0AB34JYM5</accession>
<evidence type="ECO:0000313" key="2">
    <source>
        <dbReference type="EMBL" id="KAL1525354.1"/>
    </source>
</evidence>
<proteinExistence type="predicted"/>
<protein>
    <submittedName>
        <fullName evidence="2">Uncharacterized protein</fullName>
    </submittedName>
</protein>
<organism evidence="2 3">
    <name type="scientific">Prymnesium parvum</name>
    <name type="common">Toxic golden alga</name>
    <dbReference type="NCBI Taxonomy" id="97485"/>
    <lineage>
        <taxon>Eukaryota</taxon>
        <taxon>Haptista</taxon>
        <taxon>Haptophyta</taxon>
        <taxon>Prymnesiophyceae</taxon>
        <taxon>Prymnesiales</taxon>
        <taxon>Prymnesiaceae</taxon>
        <taxon>Prymnesium</taxon>
    </lineage>
</organism>
<sequence>MPEGRGRSHLERMPRFNRVGGLHEALGSRLAEAWEAWSQRLVEAADAVETRHALQVDDDAVTPSSAEPESTTAPTAHATELGRAQKKTSSVM</sequence>
<gene>
    <name evidence="2" type="ORF">AB1Y20_020214</name>
</gene>
<dbReference type="Proteomes" id="UP001515480">
    <property type="component" value="Unassembled WGS sequence"/>
</dbReference>
<feature type="compositionally biased region" description="Polar residues" evidence="1">
    <location>
        <begin position="62"/>
        <end position="74"/>
    </location>
</feature>
<reference evidence="2 3" key="1">
    <citation type="journal article" date="2024" name="Science">
        <title>Giant polyketide synthase enzymes in the biosynthesis of giant marine polyether toxins.</title>
        <authorList>
            <person name="Fallon T.R."/>
            <person name="Shende V.V."/>
            <person name="Wierzbicki I.H."/>
            <person name="Pendleton A.L."/>
            <person name="Watervoot N.F."/>
            <person name="Auber R.P."/>
            <person name="Gonzalez D.J."/>
            <person name="Wisecaver J.H."/>
            <person name="Moore B.S."/>
        </authorList>
    </citation>
    <scope>NUCLEOTIDE SEQUENCE [LARGE SCALE GENOMIC DNA]</scope>
    <source>
        <strain evidence="2 3">12B1</strain>
    </source>
</reference>
<keyword evidence="3" id="KW-1185">Reference proteome</keyword>
<evidence type="ECO:0000313" key="3">
    <source>
        <dbReference type="Proteomes" id="UP001515480"/>
    </source>
</evidence>
<dbReference type="EMBL" id="JBGBPQ010000004">
    <property type="protein sequence ID" value="KAL1525354.1"/>
    <property type="molecule type" value="Genomic_DNA"/>
</dbReference>
<dbReference type="AlphaFoldDB" id="A0AB34JYM5"/>